<protein>
    <submittedName>
        <fullName evidence="3">Resact receptor</fullName>
    </submittedName>
</protein>
<comment type="caution">
    <text evidence="3">The sequence shown here is derived from an EMBL/GenBank/DDBJ whole genome shotgun (WGS) entry which is preliminary data.</text>
</comment>
<dbReference type="AlphaFoldDB" id="A0A4Y2G8R5"/>
<dbReference type="SUPFAM" id="SSF56112">
    <property type="entry name" value="Protein kinase-like (PK-like)"/>
    <property type="match status" value="1"/>
</dbReference>
<evidence type="ECO:0000313" key="3">
    <source>
        <dbReference type="EMBL" id="GBM49761.1"/>
    </source>
</evidence>
<evidence type="ECO:0000256" key="2">
    <source>
        <dbReference type="ARBA" id="ARBA00023239"/>
    </source>
</evidence>
<dbReference type="GO" id="GO:0000166">
    <property type="term" value="F:nucleotide binding"/>
    <property type="evidence" value="ECO:0007669"/>
    <property type="project" value="UniProtKB-KW"/>
</dbReference>
<accession>A0A4Y2G8R5</accession>
<dbReference type="InterPro" id="IPR050401">
    <property type="entry name" value="Cyclic_nucleotide_synthase"/>
</dbReference>
<dbReference type="GO" id="GO:0004383">
    <property type="term" value="F:guanylate cyclase activity"/>
    <property type="evidence" value="ECO:0007669"/>
    <property type="project" value="TreeGrafter"/>
</dbReference>
<keyword evidence="4" id="KW-1185">Reference proteome</keyword>
<dbReference type="OrthoDB" id="1890790at2759"/>
<keyword evidence="2" id="KW-0456">Lyase</keyword>
<dbReference type="Proteomes" id="UP000499080">
    <property type="component" value="Unassembled WGS sequence"/>
</dbReference>
<reference evidence="3 4" key="1">
    <citation type="journal article" date="2019" name="Sci. Rep.">
        <title>Orb-weaving spider Araneus ventricosus genome elucidates the spidroin gene catalogue.</title>
        <authorList>
            <person name="Kono N."/>
            <person name="Nakamura H."/>
            <person name="Ohtoshi R."/>
            <person name="Moran D.A.P."/>
            <person name="Shinohara A."/>
            <person name="Yoshida Y."/>
            <person name="Fujiwara M."/>
            <person name="Mori M."/>
            <person name="Tomita M."/>
            <person name="Arakawa K."/>
        </authorList>
    </citation>
    <scope>NUCLEOTIDE SEQUENCE [LARGE SCALE GENOMIC DNA]</scope>
</reference>
<dbReference type="PANTHER" id="PTHR11920">
    <property type="entry name" value="GUANYLYL CYCLASE"/>
    <property type="match status" value="1"/>
</dbReference>
<dbReference type="GO" id="GO:0005886">
    <property type="term" value="C:plasma membrane"/>
    <property type="evidence" value="ECO:0007669"/>
    <property type="project" value="TreeGrafter"/>
</dbReference>
<dbReference type="GO" id="GO:0007168">
    <property type="term" value="P:receptor guanylyl cyclase signaling pathway"/>
    <property type="evidence" value="ECO:0007669"/>
    <property type="project" value="TreeGrafter"/>
</dbReference>
<organism evidence="3 4">
    <name type="scientific">Araneus ventricosus</name>
    <name type="common">Orbweaver spider</name>
    <name type="synonym">Epeira ventricosa</name>
    <dbReference type="NCBI Taxonomy" id="182803"/>
    <lineage>
        <taxon>Eukaryota</taxon>
        <taxon>Metazoa</taxon>
        <taxon>Ecdysozoa</taxon>
        <taxon>Arthropoda</taxon>
        <taxon>Chelicerata</taxon>
        <taxon>Arachnida</taxon>
        <taxon>Araneae</taxon>
        <taxon>Araneomorphae</taxon>
        <taxon>Entelegynae</taxon>
        <taxon>Araneoidea</taxon>
        <taxon>Araneidae</taxon>
        <taxon>Araneus</taxon>
    </lineage>
</organism>
<sequence>MFPNFFRHYRYEHKLACLLWKVEIKDVSCFPSENDGEYQQFKNFQESDKERETSGPKVEDSVTGRIKSTIGVYKGNTVYIYHVYKKSIDLTRGLRKEMIQIREMRHENINPFIGACVDPPNICILTLFCARGSLQVGITAILTSINLLPLLITV</sequence>
<name>A0A4Y2G8R5_ARAVE</name>
<dbReference type="PANTHER" id="PTHR11920:SF501">
    <property type="entry name" value="GUANYLATE CYCLASE 32E"/>
    <property type="match status" value="1"/>
</dbReference>
<dbReference type="EMBL" id="BGPR01001271">
    <property type="protein sequence ID" value="GBM49761.1"/>
    <property type="molecule type" value="Genomic_DNA"/>
</dbReference>
<dbReference type="InterPro" id="IPR011009">
    <property type="entry name" value="Kinase-like_dom_sf"/>
</dbReference>
<dbReference type="GO" id="GO:0004016">
    <property type="term" value="F:adenylate cyclase activity"/>
    <property type="evidence" value="ECO:0007669"/>
    <property type="project" value="TreeGrafter"/>
</dbReference>
<dbReference type="GO" id="GO:0001653">
    <property type="term" value="F:peptide receptor activity"/>
    <property type="evidence" value="ECO:0007669"/>
    <property type="project" value="TreeGrafter"/>
</dbReference>
<proteinExistence type="predicted"/>
<dbReference type="Gene3D" id="3.30.200.20">
    <property type="entry name" value="Phosphorylase Kinase, domain 1"/>
    <property type="match status" value="1"/>
</dbReference>
<evidence type="ECO:0000313" key="4">
    <source>
        <dbReference type="Proteomes" id="UP000499080"/>
    </source>
</evidence>
<evidence type="ECO:0000256" key="1">
    <source>
        <dbReference type="ARBA" id="ARBA00022741"/>
    </source>
</evidence>
<gene>
    <name evidence="3" type="primary">GCY_6</name>
    <name evidence="3" type="ORF">AVEN_60493_1</name>
</gene>
<keyword evidence="3" id="KW-0675">Receptor</keyword>
<keyword evidence="1" id="KW-0547">Nucleotide-binding</keyword>